<dbReference type="OrthoDB" id="3687488at2759"/>
<organism evidence="2 3">
    <name type="scientific">Ascochyta lentis</name>
    <dbReference type="NCBI Taxonomy" id="205686"/>
    <lineage>
        <taxon>Eukaryota</taxon>
        <taxon>Fungi</taxon>
        <taxon>Dikarya</taxon>
        <taxon>Ascomycota</taxon>
        <taxon>Pezizomycotina</taxon>
        <taxon>Dothideomycetes</taxon>
        <taxon>Pleosporomycetidae</taxon>
        <taxon>Pleosporales</taxon>
        <taxon>Pleosporineae</taxon>
        <taxon>Didymellaceae</taxon>
        <taxon>Ascochyta</taxon>
    </lineage>
</organism>
<accession>A0A8H7IUR9</accession>
<reference evidence="2" key="2">
    <citation type="submission" date="2020-09" db="EMBL/GenBank/DDBJ databases">
        <title>Reference genome assembly for Australian Ascochyta lentis isolate Al4.</title>
        <authorList>
            <person name="Lee R.C."/>
            <person name="Farfan-Caceres L.M."/>
            <person name="Debler J.W."/>
            <person name="Williams A.H."/>
            <person name="Henares B.M."/>
        </authorList>
    </citation>
    <scope>NUCLEOTIDE SEQUENCE</scope>
    <source>
        <strain evidence="2">Al4</strain>
    </source>
</reference>
<evidence type="ECO:0000313" key="3">
    <source>
        <dbReference type="Proteomes" id="UP000651452"/>
    </source>
</evidence>
<feature type="region of interest" description="Disordered" evidence="1">
    <location>
        <begin position="363"/>
        <end position="391"/>
    </location>
</feature>
<evidence type="ECO:0000256" key="1">
    <source>
        <dbReference type="SAM" id="MobiDB-lite"/>
    </source>
</evidence>
<keyword evidence="3" id="KW-1185">Reference proteome</keyword>
<evidence type="ECO:0000313" key="2">
    <source>
        <dbReference type="EMBL" id="KAF9691468.1"/>
    </source>
</evidence>
<comment type="caution">
    <text evidence="2">The sequence shown here is derived from an EMBL/GenBank/DDBJ whole genome shotgun (WGS) entry which is preliminary data.</text>
</comment>
<sequence>MPLPDKLKSTVWSAVHQIEKSMDIHYPRSFPTIEDVKSYIDTVCAERNFDYHLRADYNLRQQDPHYIVRIVKDRVCYLVAARAHGQGEFYLEEPLPNRKILRGAVEADIARANLLITKWPTEFFDADVAAKYVAGVCALNKFEYTPFGGVAAEKFQGYVTFNTARHAFAAGMFELKVVRKDWVRKEKKQGQTSKQGLMQEEGATRLGLKTLEDAVELDVHRVSNLIPRSFWPTTFIDVNEARNFVSNYCYETRFRYTGWPGVAPDRFQLFVNYNTAKSAFRDGIFKVEKKTPEKKPLKKMLDEEESGGVANKSAVKVVDVLASTSETTTNKLGHSDAGDCIKGVDAADIDTFDDDYELNSAGSFLSSEMSDPPTIGELSNEEVGKDSAEPEEAVAVDPFKDLVAELQRGYLLKAAFA</sequence>
<dbReference type="EMBL" id="RZGK01000021">
    <property type="protein sequence ID" value="KAF9691468.1"/>
    <property type="molecule type" value="Genomic_DNA"/>
</dbReference>
<name>A0A8H7IUR9_9PLEO</name>
<protein>
    <submittedName>
        <fullName evidence="2">Uncharacterized protein</fullName>
    </submittedName>
</protein>
<dbReference type="AlphaFoldDB" id="A0A8H7IUR9"/>
<dbReference type="Proteomes" id="UP000651452">
    <property type="component" value="Unassembled WGS sequence"/>
</dbReference>
<gene>
    <name evidence="2" type="ORF">EKO04_010746</name>
</gene>
<reference evidence="2" key="1">
    <citation type="submission" date="2018-12" db="EMBL/GenBank/DDBJ databases">
        <authorList>
            <person name="Syme R.A."/>
            <person name="Farfan-Caceres L."/>
            <person name="Lichtenzveig J."/>
        </authorList>
    </citation>
    <scope>NUCLEOTIDE SEQUENCE</scope>
    <source>
        <strain evidence="2">Al4</strain>
    </source>
</reference>
<proteinExistence type="predicted"/>